<dbReference type="OrthoDB" id="839663at2"/>
<comment type="caution">
    <text evidence="1">The sequence shown here is derived from an EMBL/GenBank/DDBJ whole genome shotgun (WGS) entry which is preliminary data.</text>
</comment>
<evidence type="ECO:0000313" key="2">
    <source>
        <dbReference type="Proteomes" id="UP000241808"/>
    </source>
</evidence>
<gene>
    <name evidence="1" type="ORF">C8P69_101230</name>
</gene>
<dbReference type="Proteomes" id="UP000241808">
    <property type="component" value="Unassembled WGS sequence"/>
</dbReference>
<dbReference type="Gene3D" id="3.10.450.530">
    <property type="entry name" value="Ribonuclease toxin, BrnT, of type II toxin-antitoxin system"/>
    <property type="match status" value="1"/>
</dbReference>
<name>A0A2T4ZHT8_9HYPH</name>
<reference evidence="1 2" key="1">
    <citation type="submission" date="2018-04" db="EMBL/GenBank/DDBJ databases">
        <title>Genomic Encyclopedia of Archaeal and Bacterial Type Strains, Phase II (KMG-II): from individual species to whole genera.</title>
        <authorList>
            <person name="Goeker M."/>
        </authorList>
    </citation>
    <scope>NUCLEOTIDE SEQUENCE [LARGE SCALE GENOMIC DNA]</scope>
    <source>
        <strain evidence="1 2">DSM 25521</strain>
    </source>
</reference>
<sequence>MDFELDEAKSDARFASDGFGFDVAALVFDGPTLEWPDDRRDYGERRMIALGAVDGIVLVVVYTDRGDVRRIISARPANRKERQRWRLFAGL</sequence>
<organism evidence="1 2">
    <name type="scientific">Phreatobacter oligotrophus</name>
    <dbReference type="NCBI Taxonomy" id="1122261"/>
    <lineage>
        <taxon>Bacteria</taxon>
        <taxon>Pseudomonadati</taxon>
        <taxon>Pseudomonadota</taxon>
        <taxon>Alphaproteobacteria</taxon>
        <taxon>Hyphomicrobiales</taxon>
        <taxon>Phreatobacteraceae</taxon>
        <taxon>Phreatobacter</taxon>
    </lineage>
</organism>
<keyword evidence="2" id="KW-1185">Reference proteome</keyword>
<evidence type="ECO:0000313" key="1">
    <source>
        <dbReference type="EMBL" id="PTM61560.1"/>
    </source>
</evidence>
<dbReference type="RefSeq" id="WP_108174023.1">
    <property type="nucleotide sequence ID" value="NZ_PZZL01000001.1"/>
</dbReference>
<dbReference type="EMBL" id="PZZL01000001">
    <property type="protein sequence ID" value="PTM61560.1"/>
    <property type="molecule type" value="Genomic_DNA"/>
</dbReference>
<dbReference type="InterPro" id="IPR038573">
    <property type="entry name" value="BrnT_sf"/>
</dbReference>
<dbReference type="InterPro" id="IPR007460">
    <property type="entry name" value="BrnT_toxin"/>
</dbReference>
<proteinExistence type="predicted"/>
<protein>
    <submittedName>
        <fullName evidence="1">Uncharacterized protein</fullName>
    </submittedName>
</protein>
<accession>A0A2T4ZHT8</accession>
<dbReference type="AlphaFoldDB" id="A0A2T4ZHT8"/>
<dbReference type="Pfam" id="PF04365">
    <property type="entry name" value="BrnT_toxin"/>
    <property type="match status" value="1"/>
</dbReference>